<evidence type="ECO:0000313" key="7">
    <source>
        <dbReference type="Proteomes" id="UP000596742"/>
    </source>
</evidence>
<dbReference type="PROSITE" id="PS51898">
    <property type="entry name" value="TYR_RECOMBINASE"/>
    <property type="match status" value="1"/>
</dbReference>
<dbReference type="Gene3D" id="1.10.150.130">
    <property type="match status" value="1"/>
</dbReference>
<dbReference type="InterPro" id="IPR004107">
    <property type="entry name" value="Integrase_SAM-like_N"/>
</dbReference>
<feature type="region of interest" description="Disordered" evidence="4">
    <location>
        <begin position="39"/>
        <end position="58"/>
    </location>
</feature>
<dbReference type="InterPro" id="IPR013762">
    <property type="entry name" value="Integrase-like_cat_sf"/>
</dbReference>
<dbReference type="GO" id="GO:0003677">
    <property type="term" value="F:DNA binding"/>
    <property type="evidence" value="ECO:0007669"/>
    <property type="project" value="UniProtKB-KW"/>
</dbReference>
<evidence type="ECO:0000313" key="6">
    <source>
        <dbReference type="EMBL" id="VDH93912.1"/>
    </source>
</evidence>
<keyword evidence="2" id="KW-0238">DNA-binding</keyword>
<evidence type="ECO:0000259" key="5">
    <source>
        <dbReference type="PROSITE" id="PS51898"/>
    </source>
</evidence>
<dbReference type="InterPro" id="IPR011010">
    <property type="entry name" value="DNA_brk_join_enz"/>
</dbReference>
<feature type="domain" description="Tyr recombinase" evidence="5">
    <location>
        <begin position="179"/>
        <end position="387"/>
    </location>
</feature>
<evidence type="ECO:0000256" key="1">
    <source>
        <dbReference type="ARBA" id="ARBA00022908"/>
    </source>
</evidence>
<evidence type="ECO:0000256" key="4">
    <source>
        <dbReference type="SAM" id="MobiDB-lite"/>
    </source>
</evidence>
<name>A0A8B6BRG1_MYTGA</name>
<keyword evidence="7" id="KW-1185">Reference proteome</keyword>
<dbReference type="AlphaFoldDB" id="A0A8B6BRG1"/>
<dbReference type="GO" id="GO:0015074">
    <property type="term" value="P:DNA integration"/>
    <property type="evidence" value="ECO:0007669"/>
    <property type="project" value="UniProtKB-KW"/>
</dbReference>
<proteinExistence type="predicted"/>
<dbReference type="GO" id="GO:0006310">
    <property type="term" value="P:DNA recombination"/>
    <property type="evidence" value="ECO:0007669"/>
    <property type="project" value="UniProtKB-KW"/>
</dbReference>
<comment type="caution">
    <text evidence="6">The sequence shown here is derived from an EMBL/GenBank/DDBJ whole genome shotgun (WGS) entry which is preliminary data.</text>
</comment>
<dbReference type="InterPro" id="IPR010998">
    <property type="entry name" value="Integrase_recombinase_N"/>
</dbReference>
<evidence type="ECO:0000256" key="2">
    <source>
        <dbReference type="ARBA" id="ARBA00023125"/>
    </source>
</evidence>
<reference evidence="6" key="1">
    <citation type="submission" date="2018-11" db="EMBL/GenBank/DDBJ databases">
        <authorList>
            <person name="Alioto T."/>
            <person name="Alioto T."/>
        </authorList>
    </citation>
    <scope>NUCLEOTIDE SEQUENCE</scope>
</reference>
<dbReference type="PANTHER" id="PTHR35617">
    <property type="entry name" value="PHAGE_INTEGRASE DOMAIN-CONTAINING PROTEIN"/>
    <property type="match status" value="1"/>
</dbReference>
<protein>
    <recommendedName>
        <fullName evidence="5">Tyr recombinase domain-containing protein</fullName>
    </recommendedName>
</protein>
<dbReference type="Gene3D" id="1.10.443.10">
    <property type="entry name" value="Intergrase catalytic core"/>
    <property type="match status" value="1"/>
</dbReference>
<dbReference type="SUPFAM" id="SSF56349">
    <property type="entry name" value="DNA breaking-rejoining enzymes"/>
    <property type="match status" value="1"/>
</dbReference>
<keyword evidence="3" id="KW-0233">DNA recombination</keyword>
<keyword evidence="1" id="KW-0229">DNA integration</keyword>
<sequence>MFTESSERQCRGSDDCTIMADSGMVSSFTRNVDRLSKNVASKEKTSVHSRNGKDSSSSQSVKVSCLSVIRKNLENQGISDKASKIILASWRDSTKKQYSTYVKQWFRFCSKRKIDPLQPALNEVLDFLTVLFDKGLSYSTINCARSALSALGIMFNGVTVGSNATIIRFLKGVYNLRPSEPRYSETWDVSKVFNFLRKLSPVKYISLKDLTLKLVMLIVLSTACRTQSLFLLCLDNLVKGKDSYTLFYSGLLKQNRPGFNVHFVELFAYPPDRRLCVFTVLKEYLMRTAQARGNSQKLFISYVKPFKAVSRETISRWIKTVMSKSGINLKSYSSHSARSAVVSKAFHNLIPVECILRRAGWTSEKTFAKFYKKPIESDEQRFQRAVLST</sequence>
<dbReference type="Proteomes" id="UP000596742">
    <property type="component" value="Unassembled WGS sequence"/>
</dbReference>
<accession>A0A8B6BRG1</accession>
<dbReference type="OrthoDB" id="10064229at2759"/>
<dbReference type="Pfam" id="PF13495">
    <property type="entry name" value="Phage_int_SAM_4"/>
    <property type="match status" value="1"/>
</dbReference>
<dbReference type="EMBL" id="UYJE01000514">
    <property type="protein sequence ID" value="VDH93912.1"/>
    <property type="molecule type" value="Genomic_DNA"/>
</dbReference>
<gene>
    <name evidence="6" type="ORF">MGAL_10B094285</name>
</gene>
<dbReference type="PANTHER" id="PTHR35617:SF3">
    <property type="entry name" value="CORE-BINDING (CB) DOMAIN-CONTAINING PROTEIN"/>
    <property type="match status" value="1"/>
</dbReference>
<evidence type="ECO:0000256" key="3">
    <source>
        <dbReference type="ARBA" id="ARBA00023172"/>
    </source>
</evidence>
<dbReference type="InterPro" id="IPR002104">
    <property type="entry name" value="Integrase_catalytic"/>
</dbReference>
<organism evidence="6 7">
    <name type="scientific">Mytilus galloprovincialis</name>
    <name type="common">Mediterranean mussel</name>
    <dbReference type="NCBI Taxonomy" id="29158"/>
    <lineage>
        <taxon>Eukaryota</taxon>
        <taxon>Metazoa</taxon>
        <taxon>Spiralia</taxon>
        <taxon>Lophotrochozoa</taxon>
        <taxon>Mollusca</taxon>
        <taxon>Bivalvia</taxon>
        <taxon>Autobranchia</taxon>
        <taxon>Pteriomorphia</taxon>
        <taxon>Mytilida</taxon>
        <taxon>Mytiloidea</taxon>
        <taxon>Mytilidae</taxon>
        <taxon>Mytilinae</taxon>
        <taxon>Mytilus</taxon>
    </lineage>
</organism>